<comment type="caution">
    <text evidence="1">The sequence shown here is derived from an EMBL/GenBank/DDBJ whole genome shotgun (WGS) entry which is preliminary data.</text>
</comment>
<reference evidence="1 2" key="1">
    <citation type="submission" date="2016-06" db="EMBL/GenBank/DDBJ databases">
        <authorList>
            <person name="Kjaerup R.B."/>
            <person name="Dalgaard T.S."/>
            <person name="Juul-Madsen H.R."/>
        </authorList>
    </citation>
    <scope>NUCLEOTIDE SEQUENCE [LARGE SCALE GENOMIC DNA]</scope>
    <source>
        <strain evidence="1 2">1245139.5</strain>
    </source>
</reference>
<evidence type="ECO:0000313" key="2">
    <source>
        <dbReference type="Proteomes" id="UP000093629"/>
    </source>
</evidence>
<accession>A0A1A3N5Z6</accession>
<protein>
    <recommendedName>
        <fullName evidence="3">PIN domain-containing protein</fullName>
    </recommendedName>
</protein>
<proteinExistence type="predicted"/>
<gene>
    <name evidence="1" type="ORF">A5636_24655</name>
</gene>
<evidence type="ECO:0008006" key="3">
    <source>
        <dbReference type="Google" id="ProtNLM"/>
    </source>
</evidence>
<dbReference type="Proteomes" id="UP000093629">
    <property type="component" value="Unassembled WGS sequence"/>
</dbReference>
<evidence type="ECO:0000313" key="1">
    <source>
        <dbReference type="EMBL" id="OBK16770.1"/>
    </source>
</evidence>
<name>A0A1A3N5Z6_MYCAS</name>
<sequence>MNCIPIVRDGDESVNEQVRGWFTAASTVWTDVDRFLGRDAARLARLWQEFSAPGKRLGGADATHLAAAVRLGCSYLMTHDEGFPIGQTVDGVAVMRPTEVWVRDLLDELADADKAGRQLADADNE</sequence>
<dbReference type="SUPFAM" id="SSF88723">
    <property type="entry name" value="PIN domain-like"/>
    <property type="match status" value="1"/>
</dbReference>
<dbReference type="InterPro" id="IPR029060">
    <property type="entry name" value="PIN-like_dom_sf"/>
</dbReference>
<dbReference type="AlphaFoldDB" id="A0A1A3N5Z6"/>
<dbReference type="EMBL" id="LZLQ01000059">
    <property type="protein sequence ID" value="OBK16770.1"/>
    <property type="molecule type" value="Genomic_DNA"/>
</dbReference>
<organism evidence="1 2">
    <name type="scientific">Mycobacterium asiaticum</name>
    <dbReference type="NCBI Taxonomy" id="1790"/>
    <lineage>
        <taxon>Bacteria</taxon>
        <taxon>Bacillati</taxon>
        <taxon>Actinomycetota</taxon>
        <taxon>Actinomycetes</taxon>
        <taxon>Mycobacteriales</taxon>
        <taxon>Mycobacteriaceae</taxon>
        <taxon>Mycobacterium</taxon>
    </lineage>
</organism>
<keyword evidence="2" id="KW-1185">Reference proteome</keyword>